<organism evidence="1 2">
    <name type="scientific">Candidatus Woesebacteria bacterium RIFCSPLOWO2_01_FULL_39_10b</name>
    <dbReference type="NCBI Taxonomy" id="1802517"/>
    <lineage>
        <taxon>Bacteria</taxon>
        <taxon>Candidatus Woeseibacteriota</taxon>
    </lineage>
</organism>
<evidence type="ECO:0000313" key="2">
    <source>
        <dbReference type="Proteomes" id="UP000176404"/>
    </source>
</evidence>
<comment type="caution">
    <text evidence="1">The sequence shown here is derived from an EMBL/GenBank/DDBJ whole genome shotgun (WGS) entry which is preliminary data.</text>
</comment>
<proteinExistence type="predicted"/>
<gene>
    <name evidence="1" type="ORF">A2892_03500</name>
</gene>
<dbReference type="GO" id="GO:0008830">
    <property type="term" value="F:dTDP-4-dehydrorhamnose 3,5-epimerase activity"/>
    <property type="evidence" value="ECO:0007669"/>
    <property type="project" value="InterPro"/>
</dbReference>
<dbReference type="InterPro" id="IPR011051">
    <property type="entry name" value="RmlC_Cupin_sf"/>
</dbReference>
<dbReference type="SUPFAM" id="SSF51182">
    <property type="entry name" value="RmlC-like cupins"/>
    <property type="match status" value="1"/>
</dbReference>
<dbReference type="InterPro" id="IPR000888">
    <property type="entry name" value="RmlC-like"/>
</dbReference>
<sequence length="150" mass="17274">MKNSEVSIIDGGLVVDDRGVVRFVNDFNFKGVKRFYQVDNFNADVIRAFHGHLKESKYAYVLKGSAIVCVVPIIRIKKPSKRLNVQRFVLSAKSPKILYIPPGFANGFRFLENGSSIIFFSTSSLEESKSDDYRFDYDYWGTKIWEVENR</sequence>
<dbReference type="EMBL" id="MGHD01000020">
    <property type="protein sequence ID" value="OGM59411.1"/>
    <property type="molecule type" value="Genomic_DNA"/>
</dbReference>
<dbReference type="Proteomes" id="UP000176404">
    <property type="component" value="Unassembled WGS sequence"/>
</dbReference>
<dbReference type="InterPro" id="IPR014710">
    <property type="entry name" value="RmlC-like_jellyroll"/>
</dbReference>
<protein>
    <submittedName>
        <fullName evidence="1">Sugar epimerase</fullName>
    </submittedName>
</protein>
<dbReference type="Pfam" id="PF00908">
    <property type="entry name" value="dTDP_sugar_isom"/>
    <property type="match status" value="1"/>
</dbReference>
<dbReference type="STRING" id="1802517.A2892_03500"/>
<accession>A0A1F8B5W3</accession>
<dbReference type="AlphaFoldDB" id="A0A1F8B5W3"/>
<evidence type="ECO:0000313" key="1">
    <source>
        <dbReference type="EMBL" id="OGM59411.1"/>
    </source>
</evidence>
<dbReference type="Gene3D" id="2.60.120.10">
    <property type="entry name" value="Jelly Rolls"/>
    <property type="match status" value="1"/>
</dbReference>
<name>A0A1F8B5W3_9BACT</name>
<reference evidence="1 2" key="1">
    <citation type="journal article" date="2016" name="Nat. Commun.">
        <title>Thousands of microbial genomes shed light on interconnected biogeochemical processes in an aquifer system.</title>
        <authorList>
            <person name="Anantharaman K."/>
            <person name="Brown C.T."/>
            <person name="Hug L.A."/>
            <person name="Sharon I."/>
            <person name="Castelle C.J."/>
            <person name="Probst A.J."/>
            <person name="Thomas B.C."/>
            <person name="Singh A."/>
            <person name="Wilkins M.J."/>
            <person name="Karaoz U."/>
            <person name="Brodie E.L."/>
            <person name="Williams K.H."/>
            <person name="Hubbard S.S."/>
            <person name="Banfield J.F."/>
        </authorList>
    </citation>
    <scope>NUCLEOTIDE SEQUENCE [LARGE SCALE GENOMIC DNA]</scope>
</reference>